<dbReference type="InterPro" id="IPR024453">
    <property type="entry name" value="Peptidase_C92"/>
</dbReference>
<gene>
    <name evidence="2" type="ORF">C1O36_03515</name>
    <name evidence="3" type="ORF">NCTC12218_02547</name>
</gene>
<dbReference type="GO" id="GO:0016787">
    <property type="term" value="F:hydrolase activity"/>
    <property type="evidence" value="ECO:0007669"/>
    <property type="project" value="UniProtKB-KW"/>
</dbReference>
<evidence type="ECO:0000313" key="5">
    <source>
        <dbReference type="Proteomes" id="UP000572988"/>
    </source>
</evidence>
<organism evidence="3">
    <name type="scientific">Staphylococcus schleiferi</name>
    <dbReference type="NCBI Taxonomy" id="1295"/>
    <lineage>
        <taxon>Bacteria</taxon>
        <taxon>Bacillati</taxon>
        <taxon>Bacillota</taxon>
        <taxon>Bacilli</taxon>
        <taxon>Bacillales</taxon>
        <taxon>Staphylococcaceae</taxon>
        <taxon>Staphylococcus</taxon>
    </lineage>
</organism>
<accession>A0A7Z7QRM2</accession>
<dbReference type="Gene3D" id="3.90.1720.10">
    <property type="entry name" value="endopeptidase domain like (from Nostoc punctiforme)"/>
    <property type="match status" value="1"/>
</dbReference>
<name>A0A7Z7QRM2_STASC</name>
<dbReference type="AlphaFoldDB" id="A0A7Z7QRM2"/>
<evidence type="ECO:0000313" key="2">
    <source>
        <dbReference type="EMBL" id="NHA33601.1"/>
    </source>
</evidence>
<reference evidence="2 5" key="1">
    <citation type="submission" date="2018-01" db="EMBL/GenBank/DDBJ databases">
        <title>Complete genome sequence of Staphylococcus Scheliferi isolated from human.</title>
        <authorList>
            <person name="Abouelkhair M.A."/>
            <person name="Bemis D.A."/>
            <person name="Kania S.A."/>
        </authorList>
    </citation>
    <scope>NUCLEOTIDE SEQUENCE [LARGE SCALE GENOMIC DNA]</scope>
    <source>
        <strain evidence="2 5">ATCC 43808</strain>
    </source>
</reference>
<reference evidence="1 4" key="3">
    <citation type="submission" date="2020-11" db="EMBL/GenBank/DDBJ databases">
        <authorList>
            <consortium name="Pathogen Informatics"/>
        </authorList>
    </citation>
    <scope>NUCLEOTIDE SEQUENCE [LARGE SCALE GENOMIC DNA]</scope>
    <source>
        <strain evidence="1 4">NCTC12218</strain>
    </source>
</reference>
<dbReference type="SUPFAM" id="SSF54001">
    <property type="entry name" value="Cysteine proteinases"/>
    <property type="match status" value="1"/>
</dbReference>
<protein>
    <submittedName>
        <fullName evidence="3">Uncharacterized distant relative of cell wall-associated hydrolases</fullName>
    </submittedName>
</protein>
<dbReference type="RefSeq" id="WP_016425717.1">
    <property type="nucleotide sequence ID" value="NZ_CABKRV010000002.1"/>
</dbReference>
<sequence>MKKVIILFLTLIFTTSFVLLYFSESTYANEIEGDNYQSLQQDGILDNTVSEDQWNQFLQESESGKQSLENDSEIVSYSSGFRLKAGDVLISNATSSKGLTGHAAIAISSNQVLHIHSAGHHPAVHSFSWFKKRYSGKGQWLKIYRSKNSKAGPKAAAWAKKNYVGKKYNYGINTKLSSKNPTYCSKIVYQAYKYGASKKSIYDPGSHIIAPYALPNISSKSYKLRKVKTF</sequence>
<dbReference type="EMBL" id="LR962863">
    <property type="protein sequence ID" value="CAD7360842.1"/>
    <property type="molecule type" value="Genomic_DNA"/>
</dbReference>
<evidence type="ECO:0000313" key="1">
    <source>
        <dbReference type="EMBL" id="CAD7360842.1"/>
    </source>
</evidence>
<dbReference type="Proteomes" id="UP000572988">
    <property type="component" value="Unassembled WGS sequence"/>
</dbReference>
<dbReference type="Pfam" id="PF05708">
    <property type="entry name" value="Peptidase_C92"/>
    <property type="match status" value="1"/>
</dbReference>
<keyword evidence="3" id="KW-0378">Hydrolase</keyword>
<dbReference type="Proteomes" id="UP000264146">
    <property type="component" value="Chromosome"/>
</dbReference>
<reference evidence="3" key="2">
    <citation type="submission" date="2018-06" db="EMBL/GenBank/DDBJ databases">
        <authorList>
            <consortium name="Pathogen Informatics"/>
            <person name="Doyle S."/>
        </authorList>
    </citation>
    <scope>NUCLEOTIDE SEQUENCE [LARGE SCALE GENOMIC DNA]</scope>
    <source>
        <strain evidence="3">NCTC12218</strain>
    </source>
</reference>
<dbReference type="InterPro" id="IPR038765">
    <property type="entry name" value="Papain-like_cys_pep_sf"/>
</dbReference>
<dbReference type="EMBL" id="POVK01000008">
    <property type="protein sequence ID" value="NHA33601.1"/>
    <property type="molecule type" value="Genomic_DNA"/>
</dbReference>
<dbReference type="EMBL" id="UHEF01000001">
    <property type="protein sequence ID" value="SUM90498.1"/>
    <property type="molecule type" value="Genomic_DNA"/>
</dbReference>
<evidence type="ECO:0000313" key="3">
    <source>
        <dbReference type="EMBL" id="SUM90498.1"/>
    </source>
</evidence>
<proteinExistence type="predicted"/>
<evidence type="ECO:0000313" key="4">
    <source>
        <dbReference type="Proteomes" id="UP000264146"/>
    </source>
</evidence>
<keyword evidence="5" id="KW-1185">Reference proteome</keyword>